<dbReference type="Proteomes" id="UP000032427">
    <property type="component" value="Chromosome 2"/>
</dbReference>
<evidence type="ECO:0008006" key="4">
    <source>
        <dbReference type="Google" id="ProtNLM"/>
    </source>
</evidence>
<evidence type="ECO:0000256" key="1">
    <source>
        <dbReference type="SAM" id="Coils"/>
    </source>
</evidence>
<proteinExistence type="predicted"/>
<dbReference type="InterPro" id="IPR021230">
    <property type="entry name" value="DUF2810"/>
</dbReference>
<accession>A0A090IE14</accession>
<keyword evidence="1" id="KW-0175">Coiled coil</keyword>
<name>A0A090IE14_9GAMM</name>
<dbReference type="Gene3D" id="3.30.1370.150">
    <property type="entry name" value="Uncharacterised protein PF10928, DUF2810"/>
    <property type="match status" value="1"/>
</dbReference>
<evidence type="ECO:0000313" key="3">
    <source>
        <dbReference type="Proteomes" id="UP000032427"/>
    </source>
</evidence>
<protein>
    <recommendedName>
        <fullName evidence="4">YibL family ribosome-associated protein</fullName>
    </recommendedName>
</protein>
<dbReference type="EMBL" id="LN554847">
    <property type="protein sequence ID" value="CED57909.1"/>
    <property type="molecule type" value="Genomic_DNA"/>
</dbReference>
<evidence type="ECO:0000313" key="2">
    <source>
        <dbReference type="EMBL" id="CED57909.1"/>
    </source>
</evidence>
<gene>
    <name evidence="2" type="ORF">AWOD_II_1296</name>
</gene>
<dbReference type="GeneID" id="28543552"/>
<dbReference type="KEGG" id="awd:AWOD_II_1296"/>
<reference evidence="3" key="1">
    <citation type="submission" date="2014-09" db="EMBL/GenBank/DDBJ databases">
        <authorList>
            <person name="Hjerde E."/>
        </authorList>
    </citation>
    <scope>NUCLEOTIDE SEQUENCE [LARGE SCALE GENOMIC DNA]</scope>
    <source>
        <strain evidence="3">06/09/139</strain>
    </source>
</reference>
<dbReference type="NCBIfam" id="NF008244">
    <property type="entry name" value="PRK11020.1"/>
    <property type="match status" value="1"/>
</dbReference>
<keyword evidence="3" id="KW-1185">Reference proteome</keyword>
<dbReference type="PATRIC" id="fig|80852.17.peg.4105"/>
<dbReference type="Pfam" id="PF10928">
    <property type="entry name" value="DUF2810"/>
    <property type="match status" value="1"/>
</dbReference>
<feature type="coiled-coil region" evidence="1">
    <location>
        <begin position="7"/>
        <end position="53"/>
    </location>
</feature>
<organism evidence="2 3">
    <name type="scientific">Aliivibrio wodanis</name>
    <dbReference type="NCBI Taxonomy" id="80852"/>
    <lineage>
        <taxon>Bacteria</taxon>
        <taxon>Pseudomonadati</taxon>
        <taxon>Pseudomonadota</taxon>
        <taxon>Gammaproteobacteria</taxon>
        <taxon>Vibrionales</taxon>
        <taxon>Vibrionaceae</taxon>
        <taxon>Aliivibrio</taxon>
    </lineage>
</organism>
<dbReference type="STRING" id="80852.AWOD_II_1296"/>
<dbReference type="HOGENOM" id="CLU_141025_0_0_6"/>
<dbReference type="OrthoDB" id="6454978at2"/>
<sequence length="118" mass="13451">MSVKEELQKIHNRLDRCKHRLDAAQKRDDQPIVKQFLHEIQTLEKKVAKLNGKKQFETGNKGTEVRNLEFKRAITKAEQADMGKLKKSVRGLVVVHPMTALGKELGLKEMTGFAPQAF</sequence>
<dbReference type="AlphaFoldDB" id="A0A090IE14"/>